<dbReference type="EMBL" id="FOJQ01000012">
    <property type="protein sequence ID" value="SFA45947.1"/>
    <property type="molecule type" value="Genomic_DNA"/>
</dbReference>
<evidence type="ECO:0000313" key="1">
    <source>
        <dbReference type="EMBL" id="SFA45947.1"/>
    </source>
</evidence>
<proteinExistence type="predicted"/>
<accession>A0A1I0T2N6</accession>
<name>A0A1I0T2N6_9BACL</name>
<sequence>MKKCILLFILLSLLIGCNKKEIPMYNGFPIPEGAKVIKIDSDKSKVHPVFIEQAMFQLKEPMSPDLIPSHPFYQIIVNEGWKDEEAIKKIGENRYMFSKDDRLIQVSIYNDKMTITEYDPKIFWQKNE</sequence>
<dbReference type="PROSITE" id="PS51257">
    <property type="entry name" value="PROKAR_LIPOPROTEIN"/>
    <property type="match status" value="1"/>
</dbReference>
<dbReference type="RefSeq" id="WP_042894268.1">
    <property type="nucleotide sequence ID" value="NZ_FOJQ01000012.1"/>
</dbReference>
<protein>
    <recommendedName>
        <fullName evidence="3">Lipoprotein</fullName>
    </recommendedName>
</protein>
<reference evidence="2" key="1">
    <citation type="submission" date="2016-10" db="EMBL/GenBank/DDBJ databases">
        <authorList>
            <person name="Varghese N."/>
            <person name="Submissions S."/>
        </authorList>
    </citation>
    <scope>NUCLEOTIDE SEQUENCE [LARGE SCALE GENOMIC DNA]</scope>
    <source>
        <strain evidence="2">K1</strain>
    </source>
</reference>
<evidence type="ECO:0000313" key="2">
    <source>
        <dbReference type="Proteomes" id="UP000198979"/>
    </source>
</evidence>
<dbReference type="STRING" id="150248.SAMN05216169_101246"/>
<dbReference type="OrthoDB" id="9891612at2"/>
<organism evidence="1 2">
    <name type="scientific">Anoxybacillus pushchinoensis</name>
    <dbReference type="NCBI Taxonomy" id="150248"/>
    <lineage>
        <taxon>Bacteria</taxon>
        <taxon>Bacillati</taxon>
        <taxon>Bacillota</taxon>
        <taxon>Bacilli</taxon>
        <taxon>Bacillales</taxon>
        <taxon>Anoxybacillaceae</taxon>
        <taxon>Anoxybacillus</taxon>
    </lineage>
</organism>
<dbReference type="Proteomes" id="UP000198979">
    <property type="component" value="Unassembled WGS sequence"/>
</dbReference>
<keyword evidence="2" id="KW-1185">Reference proteome</keyword>
<gene>
    <name evidence="1" type="ORF">SAMN05216169_101246</name>
</gene>
<evidence type="ECO:0008006" key="3">
    <source>
        <dbReference type="Google" id="ProtNLM"/>
    </source>
</evidence>
<dbReference type="AlphaFoldDB" id="A0A1I0T2N6"/>